<evidence type="ECO:0000256" key="1">
    <source>
        <dbReference type="SAM" id="MobiDB-lite"/>
    </source>
</evidence>
<feature type="region of interest" description="Disordered" evidence="1">
    <location>
        <begin position="62"/>
        <end position="102"/>
    </location>
</feature>
<dbReference type="Proteomes" id="UP000052978">
    <property type="component" value="Unassembled WGS sequence"/>
</dbReference>
<evidence type="ECO:0000313" key="2">
    <source>
        <dbReference type="EMBL" id="EPQ18852.1"/>
    </source>
</evidence>
<feature type="compositionally biased region" description="Basic residues" evidence="1">
    <location>
        <begin position="1"/>
        <end position="10"/>
    </location>
</feature>
<name>S7QCL4_MYOBR</name>
<sequence length="102" mass="10769">MGKPAHKKGPGKGAPAGQTLRDTGPQAPHCGLCAGEAAGKLRAWASLKHGTVRGKSALLVEGKAHPSQHVGHPLVARKWKGREEQRARRRPPAYAGEMGTQQ</sequence>
<evidence type="ECO:0000313" key="3">
    <source>
        <dbReference type="Proteomes" id="UP000052978"/>
    </source>
</evidence>
<dbReference type="AlphaFoldDB" id="S7QCL4"/>
<protein>
    <submittedName>
        <fullName evidence="2">Uncharacterized protein</fullName>
    </submittedName>
</protein>
<reference evidence="2 3" key="1">
    <citation type="journal article" date="2013" name="Nat. Commun.">
        <title>Genome analysis reveals insights into physiology and longevity of the Brandt's bat Myotis brandtii.</title>
        <authorList>
            <person name="Seim I."/>
            <person name="Fang X."/>
            <person name="Xiong Z."/>
            <person name="Lobanov A.V."/>
            <person name="Huang Z."/>
            <person name="Ma S."/>
            <person name="Feng Y."/>
            <person name="Turanov A.A."/>
            <person name="Zhu Y."/>
            <person name="Lenz T.L."/>
            <person name="Gerashchenko M.V."/>
            <person name="Fan D."/>
            <person name="Hee Yim S."/>
            <person name="Yao X."/>
            <person name="Jordan D."/>
            <person name="Xiong Y."/>
            <person name="Ma Y."/>
            <person name="Lyapunov A.N."/>
            <person name="Chen G."/>
            <person name="Kulakova O.I."/>
            <person name="Sun Y."/>
            <person name="Lee S.G."/>
            <person name="Bronson R.T."/>
            <person name="Moskalev A.A."/>
            <person name="Sunyaev S.R."/>
            <person name="Zhang G."/>
            <person name="Krogh A."/>
            <person name="Wang J."/>
            <person name="Gladyshev V.N."/>
        </authorList>
    </citation>
    <scope>NUCLEOTIDE SEQUENCE [LARGE SCALE GENOMIC DNA]</scope>
</reference>
<dbReference type="EMBL" id="KE164581">
    <property type="protein sequence ID" value="EPQ18852.1"/>
    <property type="molecule type" value="Genomic_DNA"/>
</dbReference>
<keyword evidence="3" id="KW-1185">Reference proteome</keyword>
<proteinExistence type="predicted"/>
<organism evidence="2 3">
    <name type="scientific">Myotis brandtii</name>
    <name type="common">Brandt's bat</name>
    <dbReference type="NCBI Taxonomy" id="109478"/>
    <lineage>
        <taxon>Eukaryota</taxon>
        <taxon>Metazoa</taxon>
        <taxon>Chordata</taxon>
        <taxon>Craniata</taxon>
        <taxon>Vertebrata</taxon>
        <taxon>Euteleostomi</taxon>
        <taxon>Mammalia</taxon>
        <taxon>Eutheria</taxon>
        <taxon>Laurasiatheria</taxon>
        <taxon>Chiroptera</taxon>
        <taxon>Yangochiroptera</taxon>
        <taxon>Vespertilionidae</taxon>
        <taxon>Myotis</taxon>
    </lineage>
</organism>
<gene>
    <name evidence="2" type="ORF">D623_10004909</name>
</gene>
<accession>S7QCL4</accession>
<feature type="region of interest" description="Disordered" evidence="1">
    <location>
        <begin position="1"/>
        <end position="28"/>
    </location>
</feature>